<keyword evidence="2" id="KW-0472">Membrane</keyword>
<evidence type="ECO:0000256" key="1">
    <source>
        <dbReference type="SAM" id="MobiDB-lite"/>
    </source>
</evidence>
<feature type="transmembrane region" description="Helical" evidence="2">
    <location>
        <begin position="25"/>
        <end position="46"/>
    </location>
</feature>
<feature type="region of interest" description="Disordered" evidence="1">
    <location>
        <begin position="49"/>
        <end position="75"/>
    </location>
</feature>
<feature type="region of interest" description="Disordered" evidence="1">
    <location>
        <begin position="101"/>
        <end position="171"/>
    </location>
</feature>
<dbReference type="Gene3D" id="3.30.70.1070">
    <property type="entry name" value="Sporulation related repeat"/>
    <property type="match status" value="1"/>
</dbReference>
<keyword evidence="2" id="KW-0812">Transmembrane</keyword>
<feature type="compositionally biased region" description="Basic and acidic residues" evidence="1">
    <location>
        <begin position="137"/>
        <end position="147"/>
    </location>
</feature>
<sequence length="248" mass="27012">MENRNELSDIVLEKGDNKTVKMKRILILVAFLILVFLVALASMKVANKDQGKDTSKLILPPEPTQETQIPKDDQLFKQVPIIEENPKKESFEDMIKTLKDKEAQKQEDAKGSDVKPKETTTTTPTASTPVKEPAPAKVKEEPKKEAAKPQQMLRSTEVAPSTPSATSGSTVSPGIYVQVGAVATAPDAKQLSDIKSKGFDCKTYATVVNGNKVVKLLIGPYATSAEAENALSLIRSSVNKNAFIYRVK</sequence>
<dbReference type="AlphaFoldDB" id="A0A6G9VVD5"/>
<dbReference type="RefSeq" id="WP_167750218.1">
    <property type="nucleotide sequence ID" value="NZ_CP039734.2"/>
</dbReference>
<dbReference type="Pfam" id="PF05036">
    <property type="entry name" value="SPOR"/>
    <property type="match status" value="1"/>
</dbReference>
<dbReference type="EMBL" id="CP039734">
    <property type="protein sequence ID" value="QIR76629.1"/>
    <property type="molecule type" value="Genomic_DNA"/>
</dbReference>
<gene>
    <name evidence="3" type="ORF">FA584_10650</name>
</gene>
<feature type="compositionally biased region" description="Low complexity" evidence="1">
    <location>
        <begin position="119"/>
        <end position="136"/>
    </location>
</feature>
<feature type="compositionally biased region" description="Low complexity" evidence="1">
    <location>
        <begin position="158"/>
        <end position="171"/>
    </location>
</feature>
<accession>A0A6G9VVD5</accession>
<dbReference type="SUPFAM" id="SSF110997">
    <property type="entry name" value="Sporulation related repeat"/>
    <property type="match status" value="1"/>
</dbReference>
<keyword evidence="2" id="KW-1133">Transmembrane helix</keyword>
<protein>
    <submittedName>
        <fullName evidence="3">SPOR domain-containing protein</fullName>
    </submittedName>
</protein>
<dbReference type="Proteomes" id="UP000502831">
    <property type="component" value="Chromosome"/>
</dbReference>
<reference evidence="3 4" key="1">
    <citation type="journal article" date="2017" name="Environ. Sci. Technol.">
        <title>Organohalide Respiration with Chlorinated Ethenes under Low pH Conditions.</title>
        <authorList>
            <person name="Yang Y."/>
            <person name="Capiro N.L."/>
            <person name="Marcet T.F."/>
            <person name="Yan J."/>
            <person name="Pennell K.D."/>
            <person name="Loffler F.E."/>
        </authorList>
    </citation>
    <scope>NUCLEOTIDE SEQUENCE [LARGE SCALE GENOMIC DNA]</scope>
    <source>
        <strain evidence="3 4">ACSDCE</strain>
    </source>
</reference>
<dbReference type="InterPro" id="IPR036680">
    <property type="entry name" value="SPOR-like_sf"/>
</dbReference>
<dbReference type="InterPro" id="IPR007730">
    <property type="entry name" value="SPOR-like_dom"/>
</dbReference>
<evidence type="ECO:0000256" key="2">
    <source>
        <dbReference type="SAM" id="Phobius"/>
    </source>
</evidence>
<feature type="compositionally biased region" description="Basic and acidic residues" evidence="1">
    <location>
        <begin position="101"/>
        <end position="118"/>
    </location>
</feature>
<organism evidence="3 4">
    <name type="scientific">Sulfurospirillum diekertiae</name>
    <dbReference type="NCBI Taxonomy" id="1854492"/>
    <lineage>
        <taxon>Bacteria</taxon>
        <taxon>Pseudomonadati</taxon>
        <taxon>Campylobacterota</taxon>
        <taxon>Epsilonproteobacteria</taxon>
        <taxon>Campylobacterales</taxon>
        <taxon>Sulfurospirillaceae</taxon>
        <taxon>Sulfurospirillum</taxon>
    </lineage>
</organism>
<dbReference type="GO" id="GO:0042834">
    <property type="term" value="F:peptidoglycan binding"/>
    <property type="evidence" value="ECO:0007669"/>
    <property type="project" value="InterPro"/>
</dbReference>
<proteinExistence type="predicted"/>
<dbReference type="PROSITE" id="PS51724">
    <property type="entry name" value="SPOR"/>
    <property type="match status" value="1"/>
</dbReference>
<name>A0A6G9VVD5_9BACT</name>
<evidence type="ECO:0000313" key="3">
    <source>
        <dbReference type="EMBL" id="QIR76629.1"/>
    </source>
</evidence>
<evidence type="ECO:0000313" key="4">
    <source>
        <dbReference type="Proteomes" id="UP000502831"/>
    </source>
</evidence>